<proteinExistence type="predicted"/>
<dbReference type="GeneID" id="20564455"/>
<evidence type="ECO:0000313" key="3">
    <source>
        <dbReference type="Proteomes" id="UP000010094"/>
    </source>
</evidence>
<protein>
    <submittedName>
        <fullName evidence="2">Uncharacterized protein</fullName>
    </submittedName>
</protein>
<evidence type="ECO:0000256" key="1">
    <source>
        <dbReference type="SAM" id="MobiDB-lite"/>
    </source>
</evidence>
<reference evidence="2 3" key="1">
    <citation type="journal article" date="2012" name="Proc. Natl. Acad. Sci. U.S.A.">
        <title>Gain and loss of multiple functionally related, horizontally transferred genes in the reduced genomes of two microsporidian parasites.</title>
        <authorList>
            <person name="Pombert J.-F."/>
            <person name="Selman M."/>
            <person name="Burki F."/>
            <person name="Bardell F.T."/>
            <person name="Farinelli L."/>
            <person name="Solter L.F."/>
            <person name="Whitman D.W."/>
            <person name="Weiss L.M."/>
            <person name="Corradi N."/>
            <person name="Keeling P.J."/>
        </authorList>
    </citation>
    <scope>NUCLEOTIDE SEQUENCE [LARGE SCALE GENOMIC DNA]</scope>
    <source>
        <strain evidence="2 3">SJ-2008</strain>
    </source>
</reference>
<feature type="region of interest" description="Disordered" evidence="1">
    <location>
        <begin position="121"/>
        <end position="142"/>
    </location>
</feature>
<keyword evidence="3" id="KW-1185">Reference proteome</keyword>
<dbReference type="AlphaFoldDB" id="I7ATN9"/>
<evidence type="ECO:0000313" key="2">
    <source>
        <dbReference type="EMBL" id="AFN83842.1"/>
    </source>
</evidence>
<dbReference type="EMBL" id="CP003529">
    <property type="protein sequence ID" value="AFN83842.1"/>
    <property type="molecule type" value="Genomic_DNA"/>
</dbReference>
<accession>I7ATN9</accession>
<dbReference type="HOGENOM" id="CLU_152058_0_0_1"/>
<dbReference type="RefSeq" id="XP_009265339.1">
    <property type="nucleotide sequence ID" value="XM_009267064.1"/>
</dbReference>
<name>I7ATN9_ENCRO</name>
<organism evidence="2 3">
    <name type="scientific">Encephalitozoon romaleae (strain SJ-2008)</name>
    <name type="common">Microsporidian parasite</name>
    <dbReference type="NCBI Taxonomy" id="1178016"/>
    <lineage>
        <taxon>Eukaryota</taxon>
        <taxon>Fungi</taxon>
        <taxon>Fungi incertae sedis</taxon>
        <taxon>Microsporidia</taxon>
        <taxon>Unikaryonidae</taxon>
        <taxon>Encephalitozoon</taxon>
    </lineage>
</organism>
<dbReference type="Proteomes" id="UP000010094">
    <property type="component" value="Chromosome X"/>
</dbReference>
<feature type="region of interest" description="Disordered" evidence="1">
    <location>
        <begin position="34"/>
        <end position="62"/>
    </location>
</feature>
<sequence length="142" mass="16360">MGPKTNTRSIKSLRRLTRSRTQVIFFDGTQIMKSDEGMRPHLPGCKDDTEEEVPSSRSIPKTCNILNGEERMFSFKDLLETFNSLEGGMTQKTSRLESNTGPIESLNRDTMMKRKEMFDHPSNDVFKRKGNMDSLSKKYTRD</sequence>
<dbReference type="VEuPathDB" id="MicrosporidiaDB:EROM_100250"/>
<feature type="compositionally biased region" description="Basic and acidic residues" evidence="1">
    <location>
        <begin position="34"/>
        <end position="47"/>
    </location>
</feature>
<gene>
    <name evidence="2" type="ordered locus">EROM_100250</name>
</gene>
<dbReference type="KEGG" id="ero:EROM_100250"/>
<dbReference type="OrthoDB" id="2194943at2759"/>